<dbReference type="EMBL" id="JBIAPI010000004">
    <property type="protein sequence ID" value="MFF3224973.1"/>
    <property type="molecule type" value="Genomic_DNA"/>
</dbReference>
<keyword evidence="2" id="KW-1185">Reference proteome</keyword>
<reference evidence="1 2" key="1">
    <citation type="submission" date="2024-10" db="EMBL/GenBank/DDBJ databases">
        <title>The Natural Products Discovery Center: Release of the First 8490 Sequenced Strains for Exploring Actinobacteria Biosynthetic Diversity.</title>
        <authorList>
            <person name="Kalkreuter E."/>
            <person name="Kautsar S.A."/>
            <person name="Yang D."/>
            <person name="Bader C.D."/>
            <person name="Teijaro C.N."/>
            <person name="Fluegel L."/>
            <person name="Davis C.M."/>
            <person name="Simpson J.R."/>
            <person name="Lauterbach L."/>
            <person name="Steele A.D."/>
            <person name="Gui C."/>
            <person name="Meng S."/>
            <person name="Li G."/>
            <person name="Viehrig K."/>
            <person name="Ye F."/>
            <person name="Su P."/>
            <person name="Kiefer A.F."/>
            <person name="Nichols A."/>
            <person name="Cepeda A.J."/>
            <person name="Yan W."/>
            <person name="Fan B."/>
            <person name="Jiang Y."/>
            <person name="Adhikari A."/>
            <person name="Zheng C.-J."/>
            <person name="Schuster L."/>
            <person name="Cowan T.M."/>
            <person name="Smanski M.J."/>
            <person name="Chevrette M.G."/>
            <person name="De Carvalho L.P.S."/>
            <person name="Shen B."/>
        </authorList>
    </citation>
    <scope>NUCLEOTIDE SEQUENCE [LARGE SCALE GENOMIC DNA]</scope>
    <source>
        <strain evidence="1 2">NPDC003040</strain>
    </source>
</reference>
<gene>
    <name evidence="1" type="ORF">ACFYV7_19430</name>
</gene>
<evidence type="ECO:0000313" key="1">
    <source>
        <dbReference type="EMBL" id="MFF3224973.1"/>
    </source>
</evidence>
<sequence length="162" mass="17717">MTEWRALTDVEIVELATRLWSLTWPSPLDDVPQLAATFGWKVITARPEWVMLDAGFGLSSGKVQGRDGLAMELMVRVTDFVAEDAAGRTRILDEFVRITTVLTGAIGEPTTRIPGASPELRWAGEQSSLVLRDLEVSVQLALVANSWLTAHDEAVALEQGQS</sequence>
<proteinExistence type="predicted"/>
<dbReference type="RefSeq" id="WP_387719153.1">
    <property type="nucleotide sequence ID" value="NZ_JBIAPI010000004.1"/>
</dbReference>
<dbReference type="InterPro" id="IPR046268">
    <property type="entry name" value="DUF6301"/>
</dbReference>
<evidence type="ECO:0000313" key="2">
    <source>
        <dbReference type="Proteomes" id="UP001601948"/>
    </source>
</evidence>
<dbReference type="Proteomes" id="UP001601948">
    <property type="component" value="Unassembled WGS sequence"/>
</dbReference>
<comment type="caution">
    <text evidence="1">The sequence shown here is derived from an EMBL/GenBank/DDBJ whole genome shotgun (WGS) entry which is preliminary data.</text>
</comment>
<protein>
    <submittedName>
        <fullName evidence="1">DUF6301 family protein</fullName>
    </submittedName>
</protein>
<accession>A0ABW6QWK9</accession>
<dbReference type="Pfam" id="PF19818">
    <property type="entry name" value="DUF6301"/>
    <property type="match status" value="1"/>
</dbReference>
<name>A0ABW6QWK9_9NOCA</name>
<organism evidence="1 2">
    <name type="scientific">Nocardia suismassiliense</name>
    <dbReference type="NCBI Taxonomy" id="2077092"/>
    <lineage>
        <taxon>Bacteria</taxon>
        <taxon>Bacillati</taxon>
        <taxon>Actinomycetota</taxon>
        <taxon>Actinomycetes</taxon>
        <taxon>Mycobacteriales</taxon>
        <taxon>Nocardiaceae</taxon>
        <taxon>Nocardia</taxon>
    </lineage>
</organism>